<dbReference type="EMBL" id="JARK01001361">
    <property type="protein sequence ID" value="EYC19004.1"/>
    <property type="molecule type" value="Genomic_DNA"/>
</dbReference>
<gene>
    <name evidence="2" type="primary">Acey_s0025.g1111</name>
    <name evidence="2" type="ORF">Y032_0025g1111</name>
</gene>
<comment type="caution">
    <text evidence="2">The sequence shown here is derived from an EMBL/GenBank/DDBJ whole genome shotgun (WGS) entry which is preliminary data.</text>
</comment>
<organism evidence="2 3">
    <name type="scientific">Ancylostoma ceylanicum</name>
    <dbReference type="NCBI Taxonomy" id="53326"/>
    <lineage>
        <taxon>Eukaryota</taxon>
        <taxon>Metazoa</taxon>
        <taxon>Ecdysozoa</taxon>
        <taxon>Nematoda</taxon>
        <taxon>Chromadorea</taxon>
        <taxon>Rhabditida</taxon>
        <taxon>Rhabditina</taxon>
        <taxon>Rhabditomorpha</taxon>
        <taxon>Strongyloidea</taxon>
        <taxon>Ancylostomatidae</taxon>
        <taxon>Ancylostomatinae</taxon>
        <taxon>Ancylostoma</taxon>
    </lineage>
</organism>
<name>A0A016UU93_9BILA</name>
<evidence type="ECO:0000313" key="3">
    <source>
        <dbReference type="Proteomes" id="UP000024635"/>
    </source>
</evidence>
<dbReference type="AlphaFoldDB" id="A0A016UU93"/>
<keyword evidence="3" id="KW-1185">Reference proteome</keyword>
<dbReference type="Proteomes" id="UP000024635">
    <property type="component" value="Unassembled WGS sequence"/>
</dbReference>
<feature type="domain" description="C2H2-type" evidence="1">
    <location>
        <begin position="193"/>
        <end position="215"/>
    </location>
</feature>
<dbReference type="OrthoDB" id="10281947at2759"/>
<dbReference type="InterPro" id="IPR013087">
    <property type="entry name" value="Znf_C2H2_type"/>
</dbReference>
<evidence type="ECO:0000259" key="1">
    <source>
        <dbReference type="PROSITE" id="PS00028"/>
    </source>
</evidence>
<evidence type="ECO:0000313" key="2">
    <source>
        <dbReference type="EMBL" id="EYC19004.1"/>
    </source>
</evidence>
<proteinExistence type="predicted"/>
<protein>
    <recommendedName>
        <fullName evidence="1">C2H2-type domain-containing protein</fullName>
    </recommendedName>
</protein>
<sequence>MDNQHYKRRDHQSQRRYCQNNGQGVVRYVAQVTPIGVMHTRIFDSAVAVAHNQYVQPQLPVRLQSESDERNDPPLYTFENFPIDMDDTEVILLGNYSVTLLQETRFNVIFIRVRWAGYRDSVSMCAMITFGSSESAIRHAVEECANLMDRCDHLVRNGERYPVSSCSLEYLHKHHIVVIDKVDENFPSAVYWCTLCDYHMSSIQHVRVHFEQHQHFADEQVC</sequence>
<dbReference type="PROSITE" id="PS00028">
    <property type="entry name" value="ZINC_FINGER_C2H2_1"/>
    <property type="match status" value="1"/>
</dbReference>
<reference evidence="3" key="1">
    <citation type="journal article" date="2015" name="Nat. Genet.">
        <title>The genome and transcriptome of the zoonotic hookworm Ancylostoma ceylanicum identify infection-specific gene families.</title>
        <authorList>
            <person name="Schwarz E.M."/>
            <person name="Hu Y."/>
            <person name="Antoshechkin I."/>
            <person name="Miller M.M."/>
            <person name="Sternberg P.W."/>
            <person name="Aroian R.V."/>
        </authorList>
    </citation>
    <scope>NUCLEOTIDE SEQUENCE</scope>
    <source>
        <strain evidence="3">HY135</strain>
    </source>
</reference>
<accession>A0A016UU93</accession>
<dbReference type="STRING" id="53326.A0A016UU93"/>